<organism evidence="4 5">
    <name type="scientific">Chromobacterium haemolyticum</name>
    <dbReference type="NCBI Taxonomy" id="394935"/>
    <lineage>
        <taxon>Bacteria</taxon>
        <taxon>Pseudomonadati</taxon>
        <taxon>Pseudomonadota</taxon>
        <taxon>Betaproteobacteria</taxon>
        <taxon>Neisseriales</taxon>
        <taxon>Chromobacteriaceae</taxon>
        <taxon>Chromobacterium</taxon>
    </lineage>
</organism>
<comment type="similarity">
    <text evidence="1">Belongs to the non-flavoprotein flavin reductase family.</text>
</comment>
<gene>
    <name evidence="4" type="ORF">B0T45_18735</name>
</gene>
<dbReference type="InterPro" id="IPR036388">
    <property type="entry name" value="WH-like_DNA-bd_sf"/>
</dbReference>
<dbReference type="SUPFAM" id="SSF46785">
    <property type="entry name" value="Winged helix' DNA-binding domain"/>
    <property type="match status" value="1"/>
</dbReference>
<dbReference type="InterPro" id="IPR036390">
    <property type="entry name" value="WH_DNA-bd_sf"/>
</dbReference>
<dbReference type="RefSeq" id="WP_081556512.1">
    <property type="nucleotide sequence ID" value="NZ_MUKV01000032.1"/>
</dbReference>
<evidence type="ECO:0000259" key="3">
    <source>
        <dbReference type="SMART" id="SM00903"/>
    </source>
</evidence>
<reference evidence="4 5" key="1">
    <citation type="submission" date="2017-02" db="EMBL/GenBank/DDBJ databases">
        <title>Chromobacterium haemolyticum H5244.</title>
        <authorList>
            <person name="Gulvik C.A."/>
        </authorList>
    </citation>
    <scope>NUCLEOTIDE SEQUENCE [LARGE SCALE GENOMIC DNA]</scope>
    <source>
        <strain evidence="4 5">H5244</strain>
    </source>
</reference>
<dbReference type="NCBIfam" id="NF045919">
    <property type="entry name" value="HphnlacHdxRed"/>
    <property type="match status" value="1"/>
</dbReference>
<evidence type="ECO:0000313" key="4">
    <source>
        <dbReference type="EMBL" id="OQS34501.1"/>
    </source>
</evidence>
<dbReference type="Proteomes" id="UP000192721">
    <property type="component" value="Unassembled WGS sequence"/>
</dbReference>
<feature type="domain" description="Flavin reductase like" evidence="3">
    <location>
        <begin position="17"/>
        <end position="160"/>
    </location>
</feature>
<dbReference type="InterPro" id="IPR002563">
    <property type="entry name" value="Flavin_Rdtase-like_dom"/>
</dbReference>
<dbReference type="SMART" id="SM00903">
    <property type="entry name" value="Flavin_Reduct"/>
    <property type="match status" value="1"/>
</dbReference>
<sequence length="306" mass="32612">MNAPAPAHDARALRRALGNFATGVTVVTASTPDGERAGVTANSFNSVSLDPPLVLWSLDKRSASNAVFDQAGHFAVHVLAADQIELSNRFARAASDKFAGLEPETGLGGAPLLDGCAARFHCRLHQRLDGGDHWILLGLVEAFDDCGAAPLLYHQGMYAAALPRARPAAAAEPQPGWLGDNLLYLLTQALQAYQASYRPRQLATGLSGGEARLLLVLEQQAGLDGCALQREAAMPPEAIELAEAELRRKGLLTRDAAGYRLSEAGREQAATLWRIAGQQQREILAGLGEQDLAACKRVLRALIRQG</sequence>
<dbReference type="Pfam" id="PF01613">
    <property type="entry name" value="Flavin_Reduct"/>
    <property type="match status" value="1"/>
</dbReference>
<dbReference type="InterPro" id="IPR012349">
    <property type="entry name" value="Split_barrel_FMN-bd"/>
</dbReference>
<dbReference type="PANTHER" id="PTHR30466">
    <property type="entry name" value="FLAVIN REDUCTASE"/>
    <property type="match status" value="1"/>
</dbReference>
<dbReference type="AlphaFoldDB" id="A0A1W0CIF5"/>
<dbReference type="Gene3D" id="2.30.110.10">
    <property type="entry name" value="Electron Transport, Fmn-binding Protein, Chain A"/>
    <property type="match status" value="1"/>
</dbReference>
<dbReference type="Gene3D" id="1.10.10.10">
    <property type="entry name" value="Winged helix-like DNA-binding domain superfamily/Winged helix DNA-binding domain"/>
    <property type="match status" value="1"/>
</dbReference>
<comment type="caution">
    <text evidence="4">The sequence shown here is derived from an EMBL/GenBank/DDBJ whole genome shotgun (WGS) entry which is preliminary data.</text>
</comment>
<dbReference type="EMBL" id="MUKV01000032">
    <property type="protein sequence ID" value="OQS34501.1"/>
    <property type="molecule type" value="Genomic_DNA"/>
</dbReference>
<dbReference type="GO" id="GO:0042602">
    <property type="term" value="F:riboflavin reductase (NADPH) activity"/>
    <property type="evidence" value="ECO:0007669"/>
    <property type="project" value="TreeGrafter"/>
</dbReference>
<accession>A0A1W0CIF5</accession>
<protein>
    <submittedName>
        <fullName evidence="4">Flavin oxidoreductase</fullName>
    </submittedName>
</protein>
<proteinExistence type="inferred from homology"/>
<evidence type="ECO:0000256" key="1">
    <source>
        <dbReference type="ARBA" id="ARBA00008898"/>
    </source>
</evidence>
<dbReference type="GO" id="GO:0010181">
    <property type="term" value="F:FMN binding"/>
    <property type="evidence" value="ECO:0007669"/>
    <property type="project" value="InterPro"/>
</dbReference>
<dbReference type="InterPro" id="IPR050268">
    <property type="entry name" value="NADH-dep_flavin_reductase"/>
</dbReference>
<dbReference type="PANTHER" id="PTHR30466:SF11">
    <property type="entry name" value="FLAVIN-DEPENDENT MONOOXYGENASE, REDUCTASE SUBUNIT HSAB"/>
    <property type="match status" value="1"/>
</dbReference>
<dbReference type="SUPFAM" id="SSF50475">
    <property type="entry name" value="FMN-binding split barrel"/>
    <property type="match status" value="1"/>
</dbReference>
<keyword evidence="2" id="KW-0560">Oxidoreductase</keyword>
<evidence type="ECO:0000313" key="5">
    <source>
        <dbReference type="Proteomes" id="UP000192721"/>
    </source>
</evidence>
<evidence type="ECO:0000256" key="2">
    <source>
        <dbReference type="ARBA" id="ARBA00023002"/>
    </source>
</evidence>
<name>A0A1W0CIF5_9NEIS</name>